<name>F2HHA2_9CRYP</name>
<protein>
    <submittedName>
        <fullName evidence="1">Uncharacterized protein</fullName>
    </submittedName>
</protein>
<dbReference type="EMBL" id="CP002172">
    <property type="protein sequence ID" value="AEA38698.1"/>
    <property type="molecule type" value="Genomic_DNA"/>
</dbReference>
<dbReference type="RefSeq" id="XP_003239596.1">
    <property type="nucleotide sequence ID" value="XM_003239548.1"/>
</dbReference>
<gene>
    <name evidence="1" type="ORF">CPARA_1gp040</name>
</gene>
<dbReference type="Proteomes" id="UP000243423">
    <property type="component" value="Nucleomorph 1"/>
</dbReference>
<dbReference type="GeneID" id="10447049"/>
<keyword evidence="1" id="KW-0542">Nucleomorph</keyword>
<accession>F2HHA2</accession>
<proteinExistence type="predicted"/>
<sequence>MVLTSCQFIIITEQNRFCFLTLKNFKRIECQRKKNKKIFKSVFQKKTSIFNFYTTWIFDTHTTGYYNFKKKHHATYRLK</sequence>
<dbReference type="AlphaFoldDB" id="F2HHA2"/>
<geneLocation type="nucleomorph" evidence="1"/>
<organism evidence="1 2">
    <name type="scientific">Cryptomonas paramaecium</name>
    <dbReference type="NCBI Taxonomy" id="2898"/>
    <lineage>
        <taxon>Eukaryota</taxon>
        <taxon>Cryptophyceae</taxon>
        <taxon>Cryptomonadales</taxon>
        <taxon>Cryptomonadaceae</taxon>
        <taxon>Cryptomonas</taxon>
    </lineage>
</organism>
<evidence type="ECO:0000313" key="1">
    <source>
        <dbReference type="EMBL" id="AEA38698.1"/>
    </source>
</evidence>
<evidence type="ECO:0000313" key="2">
    <source>
        <dbReference type="Proteomes" id="UP000243423"/>
    </source>
</evidence>
<reference evidence="1 2" key="1">
    <citation type="journal article" date="2011" name="Genome Biol. Evol.">
        <title>Complete nucleomorph genome sequence of the nonphotosynthetic alga Cryptomonas paramecium reveals a core nucleomorph gene set.</title>
        <authorList>
            <person name="Tanifuji G."/>
            <person name="Onodera N.T."/>
            <person name="Wheeler T.J."/>
            <person name="Dlutek M."/>
            <person name="Donaher N."/>
            <person name="Archibald J.M."/>
        </authorList>
    </citation>
    <scope>NUCLEOTIDE SEQUENCE [LARGE SCALE GENOMIC DNA]</scope>
    <source>
        <strain evidence="1 2">CCAP977/2A</strain>
    </source>
</reference>